<name>A0ABQ0MWR7_9GAMM</name>
<protein>
    <recommendedName>
        <fullName evidence="4">CDP-diacylglycerol--serine O-phosphatidyltransferase</fullName>
    </recommendedName>
</protein>
<dbReference type="InterPro" id="IPR000462">
    <property type="entry name" value="CDP-OH_P_trans"/>
</dbReference>
<reference evidence="2 3" key="1">
    <citation type="submission" date="2017-06" db="EMBL/GenBank/DDBJ databases">
        <title>Whole Genome Sequences of Colwellia marinimaniae MTCD1.</title>
        <authorList>
            <person name="Kusumoto H."/>
            <person name="Inoue M."/>
            <person name="Tanikawa K."/>
            <person name="Maeji H."/>
            <person name="Cameron J.H."/>
            <person name="Bartlett D.H."/>
        </authorList>
    </citation>
    <scope>NUCLEOTIDE SEQUENCE [LARGE SCALE GENOMIC DNA]</scope>
    <source>
        <strain evidence="2 3">MTCD1</strain>
    </source>
</reference>
<dbReference type="Proteomes" id="UP000197068">
    <property type="component" value="Unassembled WGS sequence"/>
</dbReference>
<organism evidence="2 3">
    <name type="scientific">Colwellia marinimaniae</name>
    <dbReference type="NCBI Taxonomy" id="1513592"/>
    <lineage>
        <taxon>Bacteria</taxon>
        <taxon>Pseudomonadati</taxon>
        <taxon>Pseudomonadota</taxon>
        <taxon>Gammaproteobacteria</taxon>
        <taxon>Alteromonadales</taxon>
        <taxon>Colwelliaceae</taxon>
        <taxon>Colwellia</taxon>
    </lineage>
</organism>
<accession>A0ABQ0MWR7</accession>
<keyword evidence="3" id="KW-1185">Reference proteome</keyword>
<sequence length="67" mass="7292">MTTETQQPTIPSYVKDIPNFCSLAGLACTVLAIYFCIIGVYAAAIICMIWAVTFDWADGLVARIMKG</sequence>
<keyword evidence="1" id="KW-1133">Transmembrane helix</keyword>
<keyword evidence="1" id="KW-0812">Transmembrane</keyword>
<keyword evidence="1" id="KW-0472">Membrane</keyword>
<evidence type="ECO:0000313" key="3">
    <source>
        <dbReference type="Proteomes" id="UP000197068"/>
    </source>
</evidence>
<comment type="caution">
    <text evidence="2">The sequence shown here is derived from an EMBL/GenBank/DDBJ whole genome shotgun (WGS) entry which is preliminary data.</text>
</comment>
<evidence type="ECO:0000313" key="2">
    <source>
        <dbReference type="EMBL" id="GAW96800.1"/>
    </source>
</evidence>
<evidence type="ECO:0008006" key="4">
    <source>
        <dbReference type="Google" id="ProtNLM"/>
    </source>
</evidence>
<dbReference type="RefSeq" id="WP_197410274.1">
    <property type="nucleotide sequence ID" value="NZ_BDQM01000019.1"/>
</dbReference>
<dbReference type="InterPro" id="IPR043130">
    <property type="entry name" value="CDP-OH_PTrfase_TM_dom"/>
</dbReference>
<dbReference type="Gene3D" id="1.20.120.1760">
    <property type="match status" value="1"/>
</dbReference>
<gene>
    <name evidence="2" type="ORF">MTCD1_02423</name>
</gene>
<dbReference type="EMBL" id="BDQM01000019">
    <property type="protein sequence ID" value="GAW96800.1"/>
    <property type="molecule type" value="Genomic_DNA"/>
</dbReference>
<proteinExistence type="predicted"/>
<dbReference type="Pfam" id="PF01066">
    <property type="entry name" value="CDP-OH_P_transf"/>
    <property type="match status" value="1"/>
</dbReference>
<evidence type="ECO:0000256" key="1">
    <source>
        <dbReference type="SAM" id="Phobius"/>
    </source>
</evidence>
<feature type="transmembrane region" description="Helical" evidence="1">
    <location>
        <begin position="32"/>
        <end position="57"/>
    </location>
</feature>